<name>A0A8S3YTF7_9EUPU</name>
<evidence type="ECO:0000313" key="4">
    <source>
        <dbReference type="EMBL" id="CAG5118390.1"/>
    </source>
</evidence>
<comment type="function">
    <text evidence="1">Metal-dependent single-stranded DNA (ssDNA) exonuclease involved in mitochondrial genome maintenance.</text>
</comment>
<evidence type="ECO:0000256" key="2">
    <source>
        <dbReference type="SAM" id="MobiDB-lite"/>
    </source>
</evidence>
<protein>
    <recommendedName>
        <fullName evidence="1">Mitochondrial genome maintenance exonuclease 1</fullName>
        <ecNumber evidence="1">3.1.-.-</ecNumber>
    </recommendedName>
</protein>
<dbReference type="OrthoDB" id="5777131at2759"/>
<comment type="caution">
    <text evidence="4">The sequence shown here is derived from an EMBL/GenBank/DDBJ whole genome shotgun (WGS) entry which is preliminary data.</text>
</comment>
<feature type="domain" description="PD-(D/E)XK endonuclease-like" evidence="3">
    <location>
        <begin position="454"/>
        <end position="607"/>
    </location>
</feature>
<dbReference type="Pfam" id="PF12705">
    <property type="entry name" value="PDDEXK_1"/>
    <property type="match status" value="1"/>
</dbReference>
<feature type="active site" evidence="1">
    <location>
        <position position="517"/>
    </location>
</feature>
<gene>
    <name evidence="4" type="ORF">CUNI_LOCUS3948</name>
</gene>
<proteinExistence type="inferred from homology"/>
<reference evidence="4" key="1">
    <citation type="submission" date="2021-04" db="EMBL/GenBank/DDBJ databases">
        <authorList>
            <consortium name="Molecular Ecology Group"/>
        </authorList>
    </citation>
    <scope>NUCLEOTIDE SEQUENCE</scope>
</reference>
<evidence type="ECO:0000256" key="1">
    <source>
        <dbReference type="HAMAP-Rule" id="MF_03030"/>
    </source>
</evidence>
<feature type="active site" evidence="1">
    <location>
        <position position="532"/>
    </location>
</feature>
<keyword evidence="5" id="KW-1185">Reference proteome</keyword>
<evidence type="ECO:0000259" key="3">
    <source>
        <dbReference type="Pfam" id="PF12705"/>
    </source>
</evidence>
<dbReference type="Proteomes" id="UP000678393">
    <property type="component" value="Unassembled WGS sequence"/>
</dbReference>
<feature type="active site" evidence="1">
    <location>
        <position position="530"/>
    </location>
</feature>
<feature type="compositionally biased region" description="Low complexity" evidence="2">
    <location>
        <begin position="289"/>
        <end position="301"/>
    </location>
</feature>
<keyword evidence="1" id="KW-0540">Nuclease</keyword>
<dbReference type="InterPro" id="IPR038726">
    <property type="entry name" value="PDDEXK_AddAB-type"/>
</dbReference>
<dbReference type="EMBL" id="CAJHNH020000546">
    <property type="protein sequence ID" value="CAG5118390.1"/>
    <property type="molecule type" value="Genomic_DNA"/>
</dbReference>
<feature type="region of interest" description="Disordered" evidence="2">
    <location>
        <begin position="251"/>
        <end position="308"/>
    </location>
</feature>
<organism evidence="4 5">
    <name type="scientific">Candidula unifasciata</name>
    <dbReference type="NCBI Taxonomy" id="100452"/>
    <lineage>
        <taxon>Eukaryota</taxon>
        <taxon>Metazoa</taxon>
        <taxon>Spiralia</taxon>
        <taxon>Lophotrochozoa</taxon>
        <taxon>Mollusca</taxon>
        <taxon>Gastropoda</taxon>
        <taxon>Heterobranchia</taxon>
        <taxon>Euthyneura</taxon>
        <taxon>Panpulmonata</taxon>
        <taxon>Eupulmonata</taxon>
        <taxon>Stylommatophora</taxon>
        <taxon>Helicina</taxon>
        <taxon>Helicoidea</taxon>
        <taxon>Geomitridae</taxon>
        <taxon>Candidula</taxon>
    </lineage>
</organism>
<dbReference type="GO" id="GO:0006264">
    <property type="term" value="P:mitochondrial DNA replication"/>
    <property type="evidence" value="ECO:0007669"/>
    <property type="project" value="TreeGrafter"/>
</dbReference>
<dbReference type="GO" id="GO:0005739">
    <property type="term" value="C:mitochondrion"/>
    <property type="evidence" value="ECO:0007669"/>
    <property type="project" value="UniProtKB-SubCell"/>
</dbReference>
<keyword evidence="1" id="KW-0269">Exonuclease</keyword>
<evidence type="ECO:0000313" key="5">
    <source>
        <dbReference type="Proteomes" id="UP000678393"/>
    </source>
</evidence>
<keyword evidence="1" id="KW-0378">Hydrolase</keyword>
<dbReference type="GO" id="GO:0008297">
    <property type="term" value="F:single-stranded DNA exodeoxyribonuclease activity"/>
    <property type="evidence" value="ECO:0007669"/>
    <property type="project" value="UniProtKB-UniRule"/>
</dbReference>
<comment type="similarity">
    <text evidence="1">Belongs to the MGME1 family.</text>
</comment>
<keyword evidence="1" id="KW-0496">Mitochondrion</keyword>
<dbReference type="PANTHER" id="PTHR31340:SF3">
    <property type="entry name" value="MITOCHONDRIAL GENOME MAINTENANCE EXONUCLEASE 1"/>
    <property type="match status" value="1"/>
</dbReference>
<comment type="subcellular location">
    <subcellularLocation>
        <location evidence="1">Mitochondrion</location>
    </subcellularLocation>
</comment>
<dbReference type="AlphaFoldDB" id="A0A8S3YTF7"/>
<dbReference type="PANTHER" id="PTHR31340">
    <property type="entry name" value="MITOCHONDRIAL GENOME MAINTENANCE EXONUCLEASE 1"/>
    <property type="match status" value="1"/>
</dbReference>
<feature type="compositionally biased region" description="Polar residues" evidence="2">
    <location>
        <begin position="251"/>
        <end position="279"/>
    </location>
</feature>
<dbReference type="HAMAP" id="MF_03030">
    <property type="entry name" value="MGME1"/>
    <property type="match status" value="1"/>
</dbReference>
<dbReference type="GO" id="GO:0043504">
    <property type="term" value="P:mitochondrial DNA repair"/>
    <property type="evidence" value="ECO:0007669"/>
    <property type="project" value="UniProtKB-UniRule"/>
</dbReference>
<dbReference type="EC" id="3.1.-.-" evidence="1"/>
<accession>A0A8S3YTF7</accession>
<sequence length="637" mass="72096">MMSISKYIPRLHTQFQATSRFFHLKRGLLKKQYNYNLDSLIEWKKETAKVFGSVRKPTKTGKIKKTKKVLDLHMEENLQILSTLSVNKEHVLDIEINSSDKKDKKVKSSVTCNSTANDKHSSNSSSSCTTDVYKHGGKIRIAENFSTKDNYFDIPDDVFMSSAVPPDAAEIWDNDICASDGKEREAVVYYDKDLKEDIIIPKLSPIPACDSGNTHKFTKSVIRNRTNPAVSMVQYSSNKSRSNEFVNHNNETIETNNSVSISETAASAVSNPESASSGHINPRKTIRNSSSKTTKKTTSTTVSDDLEDNLNKGLSATEMFIPKVKPIPVETLSYTTSELIVQPEMSSVPKPQTSVLDSIINLPIEPPDSFEIIRNVPLFPIENSNWQNRIDSQLYDAFRTDIEQMCLNVLPSVKTILSKTMPDLNRFFLNRWREGLIKELGEEGFKKHQDATIRNGLNLHANIMEWLSGRQAEELQIMPDNEGHWSSLQPALKAISDVRGVELEVTHNLLNYRGVFDCLARYKDLLCMIDWKTSKKPRPLLKNTYDDPLQIAAYIGALNASEAYVKKYGEVSHGMIVVAYPDGSPAHIHVMNKSTCEKHWVEWTERLYSFYQLTYTERMAANRDKIHAKKVSRLSAA</sequence>